<reference evidence="3" key="3">
    <citation type="submission" date="2018-07" db="EMBL/GenBank/DDBJ databases">
        <authorList>
            <person name="Quirk P.G."/>
            <person name="Krulwich T.A."/>
        </authorList>
    </citation>
    <scope>NUCLEOTIDE SEQUENCE</scope>
    <source>
        <strain evidence="3">96224</strain>
    </source>
</reference>
<gene>
    <name evidence="2" type="ORF">BGT96224_E5923</name>
    <name evidence="3" type="ORF">BGT96224V2_LOCUS3242</name>
</gene>
<name>A0A061HN75_BLUGR</name>
<accession>A0A061HN75</accession>
<evidence type="ECO:0000313" key="4">
    <source>
        <dbReference type="Proteomes" id="UP000053110"/>
    </source>
</evidence>
<evidence type="ECO:0000313" key="3">
    <source>
        <dbReference type="EMBL" id="SUZ10057.1"/>
    </source>
</evidence>
<reference evidence="2" key="2">
    <citation type="submission" date="2013-01" db="EMBL/GenBank/DDBJ databases">
        <title>The wheat powdery mildew genome reveals unique evolution of an obligate biotroph.</title>
        <authorList>
            <person name="Oberhaensli S."/>
            <person name="Wicker T."/>
            <person name="Keller B."/>
        </authorList>
    </citation>
    <scope>NUCLEOTIDE SEQUENCE</scope>
    <source>
        <strain evidence="2">96224</strain>
    </source>
</reference>
<protein>
    <submittedName>
        <fullName evidence="3">BgtE-5923</fullName>
    </submittedName>
    <submittedName>
        <fullName evidence="2">Putative secreted effector protein</fullName>
    </submittedName>
</protein>
<dbReference type="OrthoDB" id="10340300at2759"/>
<dbReference type="EMBL" id="UIGY01000070">
    <property type="protein sequence ID" value="SUZ10057.1"/>
    <property type="molecule type" value="Genomic_DNA"/>
</dbReference>
<dbReference type="EMBL" id="KE375043">
    <property type="protein sequence ID" value="EPQ65025.1"/>
    <property type="molecule type" value="Genomic_DNA"/>
</dbReference>
<keyword evidence="1" id="KW-0732">Signal</keyword>
<dbReference type="HOGENOM" id="CLU_2157958_0_0_1"/>
<dbReference type="AlphaFoldDB" id="A0A061HN75"/>
<dbReference type="Proteomes" id="UP000053110">
    <property type="component" value="Unassembled WGS sequence"/>
</dbReference>
<dbReference type="PROSITE" id="PS51257">
    <property type="entry name" value="PROKAR_LIPOPROTEIN"/>
    <property type="match status" value="1"/>
</dbReference>
<evidence type="ECO:0000313" key="2">
    <source>
        <dbReference type="EMBL" id="EPQ65025.1"/>
    </source>
</evidence>
<evidence type="ECO:0000256" key="1">
    <source>
        <dbReference type="SAM" id="SignalP"/>
    </source>
</evidence>
<feature type="signal peptide" evidence="1">
    <location>
        <begin position="1"/>
        <end position="22"/>
    </location>
</feature>
<organism evidence="3">
    <name type="scientific">Blumeria graminis f. sp. tritici 96224</name>
    <dbReference type="NCBI Taxonomy" id="1268274"/>
    <lineage>
        <taxon>Eukaryota</taxon>
        <taxon>Fungi</taxon>
        <taxon>Dikarya</taxon>
        <taxon>Ascomycota</taxon>
        <taxon>Pezizomycotina</taxon>
        <taxon>Leotiomycetes</taxon>
        <taxon>Erysiphales</taxon>
        <taxon>Erysiphaceae</taxon>
        <taxon>Blumeria</taxon>
    </lineage>
</organism>
<sequence length="111" mass="12327">MKVQSFTGPIVFLSALLSGCAAAPYNCNGIEINMNDVSKTFGLVHSGRYESQLLKISLGELYSYQNVYLFPMSFDDNSKVRQGEEIYLVMSLQKSEYGAVQKIGSNYSKCT</sequence>
<reference evidence="4" key="1">
    <citation type="journal article" date="2013" name="Nat. Genet.">
        <title>The wheat powdery mildew genome shows the unique evolution of an obligate biotroph.</title>
        <authorList>
            <person name="Wicker T."/>
            <person name="Oberhaensli S."/>
            <person name="Parlange F."/>
            <person name="Buchmann J.P."/>
            <person name="Shatalina M."/>
            <person name="Roffler S."/>
            <person name="Ben-David R."/>
            <person name="Dolezel J."/>
            <person name="Simkova H."/>
            <person name="Schulze-Lefert P."/>
            <person name="Spanu P.D."/>
            <person name="Bruggmann R."/>
            <person name="Amselem J."/>
            <person name="Quesneville H."/>
            <person name="Ver Loren van Themaat E."/>
            <person name="Paape T."/>
            <person name="Shimizu K.K."/>
            <person name="Keller B."/>
        </authorList>
    </citation>
    <scope>NUCLEOTIDE SEQUENCE [LARGE SCALE GENOMIC DNA]</scope>
    <source>
        <strain evidence="4">96224</strain>
    </source>
</reference>
<feature type="chain" id="PRO_5044538804" evidence="1">
    <location>
        <begin position="23"/>
        <end position="111"/>
    </location>
</feature>
<proteinExistence type="predicted"/>